<dbReference type="EMBL" id="KF540237">
    <property type="protein sequence ID" value="AIF26548.1"/>
    <property type="molecule type" value="Genomic_DNA"/>
</dbReference>
<accession>A0A0H3U9P4</accession>
<feature type="compositionally biased region" description="Polar residues" evidence="1">
    <location>
        <begin position="165"/>
        <end position="174"/>
    </location>
</feature>
<organism evidence="2">
    <name type="scientific">uncultured bacterium fosmid pJB45G2</name>
    <dbReference type="NCBI Taxonomy" id="1478065"/>
    <lineage>
        <taxon>Bacteria</taxon>
        <taxon>environmental samples</taxon>
    </lineage>
</organism>
<evidence type="ECO:0000256" key="1">
    <source>
        <dbReference type="SAM" id="MobiDB-lite"/>
    </source>
</evidence>
<feature type="region of interest" description="Disordered" evidence="1">
    <location>
        <begin position="134"/>
        <end position="180"/>
    </location>
</feature>
<reference evidence="2" key="1">
    <citation type="submission" date="2013-08" db="EMBL/GenBank/DDBJ databases">
        <title>Comparison of modified E. coli strains.</title>
        <authorList>
            <person name="Juergensen J."/>
            <person name="Bonge A."/>
            <person name="Streit W.R."/>
        </authorList>
    </citation>
    <scope>NUCLEOTIDE SEQUENCE</scope>
</reference>
<name>A0A0H3U9P4_9BACT</name>
<dbReference type="AlphaFoldDB" id="A0A0H3U9P4"/>
<evidence type="ECO:0000313" key="2">
    <source>
        <dbReference type="EMBL" id="AIF26548.1"/>
    </source>
</evidence>
<proteinExistence type="predicted"/>
<sequence length="180" mass="19135">MSALTKVAMLEPLNDAFVTQHAREPRRRHATVTCATVAVPILPGLLRPYPAGRLQGARMRTESRALGRLLSLLLAAMLMHAPVSANDTQVAPAAKPSAKPAGTSDGACIDTEVNGYRALSYDCLNQKMAPAATARPAPQLESEAITQRPPNQMGLPTPATIGNRMGNTFGTSAYPQRPPR</sequence>
<protein>
    <submittedName>
        <fullName evidence="2">Uncharacterized protein</fullName>
    </submittedName>
</protein>